<proteinExistence type="inferred from homology"/>
<dbReference type="NCBIfam" id="TIGR00153">
    <property type="entry name" value="TIGR00153 family protein"/>
    <property type="match status" value="1"/>
</dbReference>
<evidence type="ECO:0000313" key="3">
    <source>
        <dbReference type="Proteomes" id="UP001156682"/>
    </source>
</evidence>
<protein>
    <submittedName>
        <fullName evidence="2">TIGR00153 family protein</fullName>
    </submittedName>
</protein>
<comment type="similarity">
    <text evidence="1">Belongs to the UPF0111 family.</text>
</comment>
<dbReference type="InterPro" id="IPR018445">
    <property type="entry name" value="Put_Phosphate_transp_reg"/>
</dbReference>
<dbReference type="RefSeq" id="WP_027852033.1">
    <property type="nucleotide sequence ID" value="NZ_BSOR01000015.1"/>
</dbReference>
<evidence type="ECO:0000256" key="1">
    <source>
        <dbReference type="ARBA" id="ARBA00008591"/>
    </source>
</evidence>
<dbReference type="SUPFAM" id="SSF109755">
    <property type="entry name" value="PhoU-like"/>
    <property type="match status" value="1"/>
</dbReference>
<name>A0ABQ5ZZG6_9GAMM</name>
<dbReference type="Pfam" id="PF01865">
    <property type="entry name" value="PhoU_div"/>
    <property type="match status" value="1"/>
</dbReference>
<dbReference type="InterPro" id="IPR038078">
    <property type="entry name" value="PhoU-like_sf"/>
</dbReference>
<comment type="caution">
    <text evidence="2">The sequence shown here is derived from an EMBL/GenBank/DDBJ whole genome shotgun (WGS) entry which is preliminary data.</text>
</comment>
<reference evidence="3" key="1">
    <citation type="journal article" date="2019" name="Int. J. Syst. Evol. Microbiol.">
        <title>The Global Catalogue of Microorganisms (GCM) 10K type strain sequencing project: providing services to taxonomists for standard genome sequencing and annotation.</title>
        <authorList>
            <consortium name="The Broad Institute Genomics Platform"/>
            <consortium name="The Broad Institute Genome Sequencing Center for Infectious Disease"/>
            <person name="Wu L."/>
            <person name="Ma J."/>
        </authorList>
    </citation>
    <scope>NUCLEOTIDE SEQUENCE [LARGE SCALE GENOMIC DNA]</scope>
    <source>
        <strain evidence="3">NBRC 100033</strain>
    </source>
</reference>
<dbReference type="EMBL" id="BSOR01000015">
    <property type="protein sequence ID" value="GLR63393.1"/>
    <property type="molecule type" value="Genomic_DNA"/>
</dbReference>
<dbReference type="Proteomes" id="UP001156682">
    <property type="component" value="Unassembled WGS sequence"/>
</dbReference>
<dbReference type="PANTHER" id="PTHR36536:SF3">
    <property type="entry name" value="UPF0111 PROTEIN HI_1603"/>
    <property type="match status" value="1"/>
</dbReference>
<accession>A0ABQ5ZZG6</accession>
<gene>
    <name evidence="2" type="ORF">GCM10007878_08280</name>
</gene>
<evidence type="ECO:0000313" key="2">
    <source>
        <dbReference type="EMBL" id="GLR63393.1"/>
    </source>
</evidence>
<dbReference type="InterPro" id="IPR002727">
    <property type="entry name" value="DUF47"/>
</dbReference>
<dbReference type="Gene3D" id="1.20.58.220">
    <property type="entry name" value="Phosphate transport system protein phou homolog 2, domain 2"/>
    <property type="match status" value="1"/>
</dbReference>
<dbReference type="PANTHER" id="PTHR36536">
    <property type="entry name" value="UPF0111 PROTEIN HI_1603"/>
    <property type="match status" value="1"/>
</dbReference>
<keyword evidence="3" id="KW-1185">Reference proteome</keyword>
<organism evidence="2 3">
    <name type="scientific">Marinospirillum insulare</name>
    <dbReference type="NCBI Taxonomy" id="217169"/>
    <lineage>
        <taxon>Bacteria</taxon>
        <taxon>Pseudomonadati</taxon>
        <taxon>Pseudomonadota</taxon>
        <taxon>Gammaproteobacteria</taxon>
        <taxon>Oceanospirillales</taxon>
        <taxon>Oceanospirillaceae</taxon>
        <taxon>Marinospirillum</taxon>
    </lineage>
</organism>
<sequence>MTTNNPLSMLFGRSPFGPLQEHIDKTYAATQLLKPFMVAVLANDWVEAKAIRKRISKLEQEADDLKREIRLGLPNSLFMPVSRSDLLELVAQQDKIANKAKDIAGLMLGRKMQIPESMAEPMIGFINSGIEAVEQAQRTINEIDKLLGSGFGRQVTELLTKMIKTLDKLEQVTDELEIKVRAQLFKLEQEWPPVDVIFLYKVIDWVGDLADRAQRVGGRLQIMMAR</sequence>